<feature type="region of interest" description="Disordered" evidence="3">
    <location>
        <begin position="1"/>
        <end position="160"/>
    </location>
</feature>
<feature type="domain" description="WHIM1" evidence="4">
    <location>
        <begin position="381"/>
        <end position="424"/>
    </location>
</feature>
<keyword evidence="6" id="KW-1185">Reference proteome</keyword>
<dbReference type="GO" id="GO:0006338">
    <property type="term" value="P:chromatin remodeling"/>
    <property type="evidence" value="ECO:0007669"/>
    <property type="project" value="EnsemblFungi"/>
</dbReference>
<evidence type="ECO:0000256" key="2">
    <source>
        <dbReference type="ARBA" id="ARBA00023242"/>
    </source>
</evidence>
<dbReference type="STRING" id="1071383.J7S4I9"/>
<comment type="subcellular location">
    <subcellularLocation>
        <location evidence="1">Nucleus</location>
    </subcellularLocation>
</comment>
<dbReference type="AlphaFoldDB" id="J7S4I9"/>
<feature type="compositionally biased region" description="Basic residues" evidence="3">
    <location>
        <begin position="86"/>
        <end position="106"/>
    </location>
</feature>
<dbReference type="eggNOG" id="ENOG502QVSC">
    <property type="taxonomic scope" value="Eukaryota"/>
</dbReference>
<sequence>MTSVEGSITGNTGTVVSREAESTPAFIQSNQIPNDKENREDIDKGAVMQTLGKNANTSTNTGLRRSARVPKPRVDIEIEYSTEKRPYKKRAKTAGKPGPKPKKTSKGAKTSVKDAGKNDKKKDPKPNAKKPGQVSKKSATKGSALPAQKKSTSNPISSGIGLQEPVLTGTNWASATPLLNSDFKTQHSIVSRLKSPNTIMVPYAGDIIKIMSFINKFSVLFGSDLLGLSFQDFEIGLDLYPGASSGSFMGVYSDMKQKYVLYQDILPIKDVIASQDKVTLLFVTLLKVVYAKEKDIGEPLELQDVKPFPKKAVKSTLEKLQTDAKEWGYPMEWRAFANIDRKTPINKHFEHDDTVPVDTKVPHILCPNIYDWPSNAPLEDEQNPLKTPELADKGILALQPNDRVIMLRALVDWCVTQSIQVHNQIHHLSHLKFEPEFGVQTQHVPRYLIDGDKSTFLLFKKLCHLVQNRLEIRSKKKHYKKLLRQGKQPELQKKLDTIKEIKDALQKADDPEQEDRLLTSFYDKWVSVFEGELHDNPLANPFANEVYQLRCQEFFIGRIPHMGDFYLPRLHSYGSDAKISTFTDLRTLNDILQKFQEGVYNSDTLFENFGQNMSSQFKVLYHDTPSLVRDVNKGVSTHGKVYWYEVCHDLKTLQEFIELIDLKIFRAPAKTDVTATIADGPLASKEVTPVANEPVEKPDAPSASKDKMTHDTTVNKHPLPKDPKYNLSRARLQIMKDYLSKMHFVLAAYEDLKEKYGDMKPGRRQLRRVHKLNYSDQVLDGSDDDAPSENEYQDEDLEADVEEIEIDADDDSSDEYEEEPQEVKPARRGPGRPRKRPLSDEE</sequence>
<feature type="region of interest" description="Disordered" evidence="3">
    <location>
        <begin position="689"/>
        <end position="725"/>
    </location>
</feature>
<gene>
    <name evidence="5" type="primary">KNAG0C02070</name>
    <name evidence="5" type="ordered locus">KNAG_0C02070</name>
</gene>
<name>J7S4I9_HUIN7</name>
<dbReference type="Pfam" id="PF15612">
    <property type="entry name" value="WHIM1"/>
    <property type="match status" value="1"/>
</dbReference>
<dbReference type="Proteomes" id="UP000006310">
    <property type="component" value="Chromosome 3"/>
</dbReference>
<reference evidence="6" key="2">
    <citation type="submission" date="2012-08" db="EMBL/GenBank/DDBJ databases">
        <title>Genome sequence of Kazachstania naganishii.</title>
        <authorList>
            <person name="Gordon J.L."/>
            <person name="Armisen D."/>
            <person name="Proux-Wera E."/>
            <person name="OhEigeartaigh S.S."/>
            <person name="Byrne K.P."/>
            <person name="Wolfe K.H."/>
        </authorList>
    </citation>
    <scope>NUCLEOTIDE SEQUENCE [LARGE SCALE GENOMIC DNA]</scope>
    <source>
        <strain evidence="6">ATCC MYA-139 / BCRC 22969 / CBS 8797 / CCRC 22969 / KCTC 17520 / NBRC 10181 / NCYC 3082</strain>
    </source>
</reference>
<organism evidence="5 6">
    <name type="scientific">Huiozyma naganishii (strain ATCC MYA-139 / BCRC 22969 / CBS 8797 / KCTC 17520 / NBRC 10181 / NCYC 3082 / Yp74L-3)</name>
    <name type="common">Yeast</name>
    <name type="synonym">Kazachstania naganishii</name>
    <dbReference type="NCBI Taxonomy" id="1071383"/>
    <lineage>
        <taxon>Eukaryota</taxon>
        <taxon>Fungi</taxon>
        <taxon>Dikarya</taxon>
        <taxon>Ascomycota</taxon>
        <taxon>Saccharomycotina</taxon>
        <taxon>Saccharomycetes</taxon>
        <taxon>Saccharomycetales</taxon>
        <taxon>Saccharomycetaceae</taxon>
        <taxon>Huiozyma</taxon>
    </lineage>
</organism>
<feature type="compositionally biased region" description="Acidic residues" evidence="3">
    <location>
        <begin position="781"/>
        <end position="820"/>
    </location>
</feature>
<dbReference type="GO" id="GO:0003677">
    <property type="term" value="F:DNA binding"/>
    <property type="evidence" value="ECO:0007669"/>
    <property type="project" value="EnsemblFungi"/>
</dbReference>
<accession>J7S4I9</accession>
<dbReference type="RefSeq" id="XP_022463565.1">
    <property type="nucleotide sequence ID" value="XM_022606917.1"/>
</dbReference>
<evidence type="ECO:0000256" key="1">
    <source>
        <dbReference type="ARBA" id="ARBA00004123"/>
    </source>
</evidence>
<feature type="compositionally biased region" description="Basic and acidic residues" evidence="3">
    <location>
        <begin position="34"/>
        <end position="44"/>
    </location>
</feature>
<dbReference type="GO" id="GO:0007062">
    <property type="term" value="P:sister chromatid cohesion"/>
    <property type="evidence" value="ECO:0007669"/>
    <property type="project" value="EnsemblFungi"/>
</dbReference>
<feature type="compositionally biased region" description="Basic and acidic residues" evidence="3">
    <location>
        <begin position="72"/>
        <end position="85"/>
    </location>
</feature>
<evidence type="ECO:0000313" key="6">
    <source>
        <dbReference type="Proteomes" id="UP000006310"/>
    </source>
</evidence>
<feature type="compositionally biased region" description="Polar residues" evidence="3">
    <location>
        <begin position="1"/>
        <end position="15"/>
    </location>
</feature>
<keyword evidence="2" id="KW-0539">Nucleus</keyword>
<dbReference type="GeneID" id="34524999"/>
<dbReference type="OrthoDB" id="349045at2759"/>
<dbReference type="GO" id="GO:0036436">
    <property type="term" value="C:Isw1a complex"/>
    <property type="evidence" value="ECO:0007669"/>
    <property type="project" value="EnsemblFungi"/>
</dbReference>
<protein>
    <recommendedName>
        <fullName evidence="4">WHIM1 domain-containing protein</fullName>
    </recommendedName>
</protein>
<evidence type="ECO:0000313" key="5">
    <source>
        <dbReference type="EMBL" id="CCK69319.1"/>
    </source>
</evidence>
<feature type="compositionally biased region" description="Basic residues" evidence="3">
    <location>
        <begin position="826"/>
        <end position="836"/>
    </location>
</feature>
<dbReference type="KEGG" id="kng:KNAG_0C02070"/>
<dbReference type="GO" id="GO:0016887">
    <property type="term" value="F:ATP hydrolysis activity"/>
    <property type="evidence" value="ECO:0007669"/>
    <property type="project" value="EnsemblFungi"/>
</dbReference>
<dbReference type="HOGENOM" id="CLU_014696_0_0_1"/>
<dbReference type="InterPro" id="IPR028942">
    <property type="entry name" value="WHIM1_dom"/>
</dbReference>
<dbReference type="GO" id="GO:0031491">
    <property type="term" value="F:nucleosome binding"/>
    <property type="evidence" value="ECO:0007669"/>
    <property type="project" value="EnsemblFungi"/>
</dbReference>
<reference evidence="5 6" key="1">
    <citation type="journal article" date="2011" name="Proc. Natl. Acad. Sci. U.S.A.">
        <title>Evolutionary erosion of yeast sex chromosomes by mating-type switching accidents.</title>
        <authorList>
            <person name="Gordon J.L."/>
            <person name="Armisen D."/>
            <person name="Proux-Wera E."/>
            <person name="Oheigeartaigh S.S."/>
            <person name="Byrne K.P."/>
            <person name="Wolfe K.H."/>
        </authorList>
    </citation>
    <scope>NUCLEOTIDE SEQUENCE [LARGE SCALE GENOMIC DNA]</scope>
    <source>
        <strain evidence="6">ATCC MYA-139 / BCRC 22969 / CBS 8797 / CCRC 22969 / KCTC 17520 / NBRC 10181 / NCYC 3082</strain>
    </source>
</reference>
<feature type="compositionally biased region" description="Basic and acidic residues" evidence="3">
    <location>
        <begin position="694"/>
        <end position="724"/>
    </location>
</feature>
<feature type="compositionally biased region" description="Basic and acidic residues" evidence="3">
    <location>
        <begin position="111"/>
        <end position="126"/>
    </location>
</feature>
<evidence type="ECO:0000256" key="3">
    <source>
        <dbReference type="SAM" id="MobiDB-lite"/>
    </source>
</evidence>
<feature type="region of interest" description="Disordered" evidence="3">
    <location>
        <begin position="772"/>
        <end position="842"/>
    </location>
</feature>
<dbReference type="OMA" id="YWYEMCH"/>
<feature type="compositionally biased region" description="Polar residues" evidence="3">
    <location>
        <begin position="51"/>
        <end position="63"/>
    </location>
</feature>
<proteinExistence type="predicted"/>
<evidence type="ECO:0000259" key="4">
    <source>
        <dbReference type="Pfam" id="PF15612"/>
    </source>
</evidence>
<dbReference type="EMBL" id="HE978316">
    <property type="protein sequence ID" value="CCK69319.1"/>
    <property type="molecule type" value="Genomic_DNA"/>
</dbReference>